<evidence type="ECO:0000313" key="13">
    <source>
        <dbReference type="EMBL" id="BCV45033.1"/>
    </source>
</evidence>
<dbReference type="GO" id="GO:0009279">
    <property type="term" value="C:cell outer membrane"/>
    <property type="evidence" value="ECO:0007669"/>
    <property type="project" value="UniProtKB-SubCell"/>
</dbReference>
<evidence type="ECO:0000256" key="1">
    <source>
        <dbReference type="ARBA" id="ARBA00004571"/>
    </source>
</evidence>
<evidence type="ECO:0000256" key="6">
    <source>
        <dbReference type="ARBA" id="ARBA00023136"/>
    </source>
</evidence>
<feature type="domain" description="TonB-dependent receptor plug" evidence="12">
    <location>
        <begin position="54"/>
        <end position="166"/>
    </location>
</feature>
<keyword evidence="13" id="KW-0675">Receptor</keyword>
<feature type="chain" id="PRO_5042204905" evidence="10">
    <location>
        <begin position="32"/>
        <end position="943"/>
    </location>
</feature>
<feature type="signal peptide" evidence="10">
    <location>
        <begin position="1"/>
        <end position="31"/>
    </location>
</feature>
<evidence type="ECO:0000313" key="14">
    <source>
        <dbReference type="Proteomes" id="UP000825078"/>
    </source>
</evidence>
<evidence type="ECO:0000256" key="8">
    <source>
        <dbReference type="PROSITE-ProRule" id="PRU01360"/>
    </source>
</evidence>
<dbReference type="Proteomes" id="UP000825078">
    <property type="component" value="Chromosome"/>
</dbReference>
<dbReference type="SUPFAM" id="SSF56935">
    <property type="entry name" value="Porins"/>
    <property type="match status" value="1"/>
</dbReference>
<evidence type="ECO:0000256" key="10">
    <source>
        <dbReference type="SAM" id="SignalP"/>
    </source>
</evidence>
<keyword evidence="5 9" id="KW-0798">TonB box</keyword>
<comment type="subcellular location">
    <subcellularLocation>
        <location evidence="1 8">Cell outer membrane</location>
        <topology evidence="1 8">Multi-pass membrane protein</topology>
    </subcellularLocation>
</comment>
<keyword evidence="7 8" id="KW-0998">Cell outer membrane</keyword>
<dbReference type="InterPro" id="IPR039426">
    <property type="entry name" value="TonB-dep_rcpt-like"/>
</dbReference>
<proteinExistence type="inferred from homology"/>
<keyword evidence="4 8" id="KW-0812">Transmembrane</keyword>
<protein>
    <submittedName>
        <fullName evidence="13">TonB-dependent receptor</fullName>
    </submittedName>
</protein>
<evidence type="ECO:0000259" key="11">
    <source>
        <dbReference type="Pfam" id="PF00593"/>
    </source>
</evidence>
<keyword evidence="10" id="KW-0732">Signal</keyword>
<dbReference type="PANTHER" id="PTHR47234">
    <property type="match status" value="1"/>
</dbReference>
<evidence type="ECO:0000256" key="2">
    <source>
        <dbReference type="ARBA" id="ARBA00022448"/>
    </source>
</evidence>
<comment type="similarity">
    <text evidence="8 9">Belongs to the TonB-dependent receptor family.</text>
</comment>
<evidence type="ECO:0000256" key="9">
    <source>
        <dbReference type="RuleBase" id="RU003357"/>
    </source>
</evidence>
<dbReference type="AlphaFoldDB" id="A0AAD1NMD9"/>
<name>A0AAD1NMD9_9GAMM</name>
<dbReference type="PROSITE" id="PS52016">
    <property type="entry name" value="TONB_DEPENDENT_REC_3"/>
    <property type="match status" value="1"/>
</dbReference>
<dbReference type="Gene3D" id="2.170.130.10">
    <property type="entry name" value="TonB-dependent receptor, plug domain"/>
    <property type="match status" value="1"/>
</dbReference>
<dbReference type="RefSeq" id="WP_025888108.1">
    <property type="nucleotide sequence ID" value="NZ_AP024613.1"/>
</dbReference>
<sequence length="943" mass="103862">MTAISNVSNAIRVALFASSGVALLASPGVYAEEEQQIERIEVTGSKIKRIGELSPTPITVITGAQMMEMGITNVADILNKLPSSTVGISPETSNNTIFASGLNKTNLRGLGSDRTLVLVNGRRFVAGSSGDSAVDLNTIPTAMVARMEVITGGASAVYGSDAIAGVINIITRDDVQGVELDASYTQPEQSGGEESQFSVTAGGDFLNDKLSTVFNFTYAKQKELRPTDRDFLNNPVSSIYNPDTSEGAPTRIPYYGRKPLSYINEAGTFFANDGQQYTFDKDGNMKIFDYGEGLIDGPGTNGNYCGPSCEGYDPVDYGQIRTPLERKVFTLNTDYEINDNHKLFSEITYVDYQSNGESTPVFHTSNRLYADNAFLTDEARQLMTDTGMSSLNLYRIDREFGNRTYNQDRETLRVLVGIEGVISENWDYSFHAQRGQLDETTVWRGEIWADRYDQAKDAVFAADGSIVCRDPDAQAAGCIPLNLFGENQASQEAIDWVSTSAGRTAKTTQTTAGLVVNGAMFELPAGYISAAFSADYRKEESETTPDQALIDGTIFGNTANPMKGEYDVTELAVEFSIPLLSDTFLAHDLDLDLAYRWMDYSTAGQDDAWKIGLNWAPIKDLRIRATKSKSVRAPNIGELFDPAGQTFESFTDVCDAINVELGPNANRKKNCQAVGLPQGWNPSDEWYLSNHPGSNAGNPDLKAETSNDYTIGAIYTPSYIEGLSLTVDYWAFEITDAIEYIDVGTAVRYCYDSESLDNVYCGRFTRDASTGDIIDFVQSPVNSASFDVKGVDIEAIYDIPTDNFGDFKIHVIATYLEQWETNPTGFAADLQVDVGEYTDPRWKAMFSLAWEYDALSLEARSNYRHSAVASNDWKPENNNYNDIPSYTVWDFTGSYDFTDSFSLRFGVKNAFDIAPPRNPYVYDGAGYYDTTGRAFFLGANYKL</sequence>
<organism evidence="13 14">
    <name type="scientific">Shewanella algae</name>
    <dbReference type="NCBI Taxonomy" id="38313"/>
    <lineage>
        <taxon>Bacteria</taxon>
        <taxon>Pseudomonadati</taxon>
        <taxon>Pseudomonadota</taxon>
        <taxon>Gammaproteobacteria</taxon>
        <taxon>Alteromonadales</taxon>
        <taxon>Shewanellaceae</taxon>
        <taxon>Shewanella</taxon>
    </lineage>
</organism>
<evidence type="ECO:0000259" key="12">
    <source>
        <dbReference type="Pfam" id="PF07715"/>
    </source>
</evidence>
<evidence type="ECO:0000256" key="5">
    <source>
        <dbReference type="ARBA" id="ARBA00023077"/>
    </source>
</evidence>
<dbReference type="Pfam" id="PF00593">
    <property type="entry name" value="TonB_dep_Rec_b-barrel"/>
    <property type="match status" value="1"/>
</dbReference>
<dbReference type="InterPro" id="IPR037066">
    <property type="entry name" value="Plug_dom_sf"/>
</dbReference>
<dbReference type="Gene3D" id="2.40.170.20">
    <property type="entry name" value="TonB-dependent receptor, beta-barrel domain"/>
    <property type="match status" value="1"/>
</dbReference>
<evidence type="ECO:0000256" key="4">
    <source>
        <dbReference type="ARBA" id="ARBA00022692"/>
    </source>
</evidence>
<dbReference type="InterPro" id="IPR012910">
    <property type="entry name" value="Plug_dom"/>
</dbReference>
<keyword evidence="6 8" id="KW-0472">Membrane</keyword>
<dbReference type="Pfam" id="PF07715">
    <property type="entry name" value="Plug"/>
    <property type="match status" value="1"/>
</dbReference>
<dbReference type="InterPro" id="IPR036942">
    <property type="entry name" value="Beta-barrel_TonB_sf"/>
</dbReference>
<dbReference type="PANTHER" id="PTHR47234:SF2">
    <property type="entry name" value="TONB-DEPENDENT RECEPTOR"/>
    <property type="match status" value="1"/>
</dbReference>
<evidence type="ECO:0000256" key="7">
    <source>
        <dbReference type="ARBA" id="ARBA00023237"/>
    </source>
</evidence>
<reference evidence="13" key="1">
    <citation type="submission" date="2021-05" db="EMBL/GenBank/DDBJ databases">
        <title>Molecular characterization for Shewanella algae harboring chromosomal blaOXA-55-like strains isolated from clinical and environment sample.</title>
        <authorList>
            <person name="Ohama Y."/>
            <person name="Aoki K."/>
            <person name="Harada S."/>
            <person name="Moriya K."/>
            <person name="Ishii Y."/>
            <person name="Tateda K."/>
        </authorList>
    </citation>
    <scope>NUCLEOTIDE SEQUENCE</scope>
    <source>
        <strain evidence="13">TUM17379</strain>
    </source>
</reference>
<keyword evidence="2 8" id="KW-0813">Transport</keyword>
<feature type="domain" description="TonB-dependent receptor-like beta-barrel" evidence="11">
    <location>
        <begin position="515"/>
        <end position="909"/>
    </location>
</feature>
<dbReference type="EMBL" id="AP024613">
    <property type="protein sequence ID" value="BCV45033.1"/>
    <property type="molecule type" value="Genomic_DNA"/>
</dbReference>
<dbReference type="InterPro" id="IPR000531">
    <property type="entry name" value="Beta-barrel_TonB"/>
</dbReference>
<keyword evidence="3 8" id="KW-1134">Transmembrane beta strand</keyword>
<accession>A0AAD1NMD9</accession>
<gene>
    <name evidence="13" type="primary">btuB_2</name>
    <name evidence="13" type="ORF">TUM17379_20510</name>
</gene>
<evidence type="ECO:0000256" key="3">
    <source>
        <dbReference type="ARBA" id="ARBA00022452"/>
    </source>
</evidence>